<organism evidence="1">
    <name type="scientific">marine sediment metagenome</name>
    <dbReference type="NCBI Taxonomy" id="412755"/>
    <lineage>
        <taxon>unclassified sequences</taxon>
        <taxon>metagenomes</taxon>
        <taxon>ecological metagenomes</taxon>
    </lineage>
</organism>
<evidence type="ECO:0000313" key="1">
    <source>
        <dbReference type="EMBL" id="KKN40393.1"/>
    </source>
</evidence>
<gene>
    <name evidence="1" type="ORF">LCGC14_0733730</name>
</gene>
<name>A0A0F9TG28_9ZZZZ</name>
<sequence>MIATVKNKAIFSSNTFSINLVTYPTNHSVMKHIDPVQQGRYYKLNFVLEKPKAGGVFKCSKCIINLFNRVYLFRPDKYEHSVSKIESGKRVLLSFALNI</sequence>
<accession>A0A0F9TG28</accession>
<comment type="caution">
    <text evidence="1">The sequence shown here is derived from an EMBL/GenBank/DDBJ whole genome shotgun (WGS) entry which is preliminary data.</text>
</comment>
<dbReference type="EMBL" id="LAZR01001708">
    <property type="protein sequence ID" value="KKN40393.1"/>
    <property type="molecule type" value="Genomic_DNA"/>
</dbReference>
<dbReference type="AlphaFoldDB" id="A0A0F9TG28"/>
<proteinExistence type="predicted"/>
<protein>
    <recommendedName>
        <fullName evidence="2">Prolyl 4-hydroxylase alpha subunit Fe(2+) 2OG dioxygenase domain-containing protein</fullName>
    </recommendedName>
</protein>
<reference evidence="1" key="1">
    <citation type="journal article" date="2015" name="Nature">
        <title>Complex archaea that bridge the gap between prokaryotes and eukaryotes.</title>
        <authorList>
            <person name="Spang A."/>
            <person name="Saw J.H."/>
            <person name="Jorgensen S.L."/>
            <person name="Zaremba-Niedzwiedzka K."/>
            <person name="Martijn J."/>
            <person name="Lind A.E."/>
            <person name="van Eijk R."/>
            <person name="Schleper C."/>
            <person name="Guy L."/>
            <person name="Ettema T.J."/>
        </authorList>
    </citation>
    <scope>NUCLEOTIDE SEQUENCE</scope>
</reference>
<evidence type="ECO:0008006" key="2">
    <source>
        <dbReference type="Google" id="ProtNLM"/>
    </source>
</evidence>